<dbReference type="EMBL" id="JACVHL010000002">
    <property type="protein sequence ID" value="MCC3803849.1"/>
    <property type="molecule type" value="Genomic_DNA"/>
</dbReference>
<gene>
    <name evidence="1" type="ORF">IB292_02245</name>
</gene>
<organism evidence="1 2">
    <name type="scientific">Vibrio parahaemolyticus</name>
    <dbReference type="NCBI Taxonomy" id="670"/>
    <lineage>
        <taxon>Bacteria</taxon>
        <taxon>Pseudomonadati</taxon>
        <taxon>Pseudomonadota</taxon>
        <taxon>Gammaproteobacteria</taxon>
        <taxon>Vibrionales</taxon>
        <taxon>Vibrionaceae</taxon>
        <taxon>Vibrio</taxon>
    </lineage>
</organism>
<protein>
    <submittedName>
        <fullName evidence="1">Uncharacterized protein</fullName>
    </submittedName>
</protein>
<dbReference type="AlphaFoldDB" id="A0A9Q3YGB6"/>
<accession>A0A9Q3YGB6</accession>
<name>A0A9Q3YGB6_VIBPH</name>
<evidence type="ECO:0000313" key="2">
    <source>
        <dbReference type="Proteomes" id="UP000726777"/>
    </source>
</evidence>
<comment type="caution">
    <text evidence="1">The sequence shown here is derived from an EMBL/GenBank/DDBJ whole genome shotgun (WGS) entry which is preliminary data.</text>
</comment>
<reference evidence="1" key="1">
    <citation type="submission" date="2020-09" db="EMBL/GenBank/DDBJ databases">
        <title>Genome sequence of Vibrio parahaemolyticus isolates.</title>
        <authorList>
            <person name="Hammerl J.A."/>
            <person name="Strauch E."/>
        </authorList>
    </citation>
    <scope>NUCLEOTIDE SEQUENCE</scope>
    <source>
        <strain evidence="1">17-VB00146</strain>
    </source>
</reference>
<sequence length="71" mass="8097">MAKTHLKITGVDARNSGQTQFEYTHQTACGYVRNQVTTNMDNVDCFYCLRSKEMEHYHQINGSLSDGQGCY</sequence>
<dbReference type="RefSeq" id="WP_228085523.1">
    <property type="nucleotide sequence ID" value="NZ_JACVHL010000002.1"/>
</dbReference>
<dbReference type="Proteomes" id="UP000726777">
    <property type="component" value="Unassembled WGS sequence"/>
</dbReference>
<evidence type="ECO:0000313" key="1">
    <source>
        <dbReference type="EMBL" id="MCC3803849.1"/>
    </source>
</evidence>
<proteinExistence type="predicted"/>